<dbReference type="OrthoDB" id="410721at2759"/>
<organism evidence="8 9">
    <name type="scientific">Dictyostelium purpureum</name>
    <name type="common">Slime mold</name>
    <dbReference type="NCBI Taxonomy" id="5786"/>
    <lineage>
        <taxon>Eukaryota</taxon>
        <taxon>Amoebozoa</taxon>
        <taxon>Evosea</taxon>
        <taxon>Eumycetozoa</taxon>
        <taxon>Dictyostelia</taxon>
        <taxon>Dictyosteliales</taxon>
        <taxon>Dictyosteliaceae</taxon>
        <taxon>Dictyostelium</taxon>
    </lineage>
</organism>
<dbReference type="RefSeq" id="XP_003284431.1">
    <property type="nucleotide sequence ID" value="XM_003284383.1"/>
</dbReference>
<dbReference type="GO" id="GO:0031267">
    <property type="term" value="F:small GTPase binding"/>
    <property type="evidence" value="ECO:0007669"/>
    <property type="project" value="InterPro"/>
</dbReference>
<dbReference type="SMART" id="SM00498">
    <property type="entry name" value="FH2"/>
    <property type="match status" value="1"/>
</dbReference>
<name>F0ZAI9_DICPU</name>
<feature type="compositionally biased region" description="Basic and acidic residues" evidence="5">
    <location>
        <begin position="1138"/>
        <end position="1159"/>
    </location>
</feature>
<dbReference type="InterPro" id="IPR010473">
    <property type="entry name" value="GTPase-bd"/>
</dbReference>
<dbReference type="PANTHER" id="PTHR46345:SF8">
    <property type="entry name" value="FORMIN 3, ISOFORM B"/>
    <property type="match status" value="1"/>
</dbReference>
<feature type="region of interest" description="Disordered" evidence="5">
    <location>
        <begin position="1091"/>
        <end position="1168"/>
    </location>
</feature>
<dbReference type="GO" id="GO:0030041">
    <property type="term" value="P:actin filament polymerization"/>
    <property type="evidence" value="ECO:0000318"/>
    <property type="project" value="GO_Central"/>
</dbReference>
<feature type="domain" description="GBD/FH3" evidence="6">
    <location>
        <begin position="8"/>
        <end position="373"/>
    </location>
</feature>
<dbReference type="PROSITE" id="PS51232">
    <property type="entry name" value="GBD_FH3"/>
    <property type="match status" value="1"/>
</dbReference>
<dbReference type="PROSITE" id="PS51444">
    <property type="entry name" value="FH2"/>
    <property type="match status" value="1"/>
</dbReference>
<dbReference type="Pfam" id="PF06367">
    <property type="entry name" value="Drf_FH3"/>
    <property type="match status" value="1"/>
</dbReference>
<evidence type="ECO:0000259" key="6">
    <source>
        <dbReference type="PROSITE" id="PS51232"/>
    </source>
</evidence>
<sequence length="1197" mass="133192">MNRIFGRKKKEKDGASSRESTEFSENDFLSSLPAKANKRYSMAYSSYQQPESGSRNISGAEKYDDKGKAVDTPEFFVNTINVLPNIEILAQLCSTLQSKPSSWAKSLIDSNGIEALCNVLVFIEKNGQKDSDIILQSLAISCILSLLNSKYGIEKAIATPNSMIKIITTMDTPKADTRSSVFEILTAVCMVSEKGYQLILEAMTHFKQVRKERFRFTYLVESMKKDQSDKEYLTTCLTLINGIVNSSEEVDERIQLRGEFSRLGLDEIIRVNKKIQYEEAPDLLTQIDVYDDELRADQEELAERFADLEIDINNPKEIFKIIHNQTKDQPHHPFLSILQSLLSIPTDTESGMLSWFLVEKLIQQISLNKPMIGDEEGRVSLEDLLATTAPSVALQSEYKKNFEDLHKTKEQLKKATFDLNIANQELSCRSQESSVLKSNMFNTVKQKDIEISKLRGQVKRLDSNFFSPPPGAGSGSEDEKEKEKENTTNSTSSKPPASAKPPLLPKSNSAKSVLKKEKARSSDSLSNDLKHQVDSAQQTSTPPISSSPKETSPALTSTTPTIVPSPVAAAPPQEEAQVPPPPPVAAAPPPPPPPPMMGGPPPPPPPPMMGGGPPPPPPPPGGAPGGPPPPPGAGGFGLFNSNKPPANAPKFTVSKPSTKVKQFQWTKIPNKKLNDTIFTNMGNIKTDWLNPNEIENLFFAAESAPKKLDASDKKSTSSTKPGSVTVIDPKKSQNLAIYLSKFKCQIEDIKTALYTLDEEVFNIETLKQLEQYLPTDEDMEAIKDYLKNGELKMLTKAEQFLLEMESVSNLQERVKSFYLKIAFPDKLKEIKPDLELFTKTTKDIKSSKNFLKVIEVILIIGNFLNGGTARGDCLGFKLDALLKLTDTKTFNNKSNLLVYIISEIEQKFPEALKFMDDLSGVQECVKISLNTIQAELNILKKDLDVVTNGLGKMKRNKDESYFFSSMDDFIKDANIEIKIAFEQFQEAEKNFQQLASFFGEEPKMASEDFFSLMNRFIVTFDKCYKDFQRDKEAAERALKRDEAKQKKQQALKRMNGKLSQGKSTSGANPLSSSTSSMAEGMVDDIMQSVRDGDAFKQRRQRKATTETESTTESTSIITTPSGIEIDITPPKASRRGKKSSDTDKEKGKEKEKEKEKEESIGSGTVSKKDINVAAKALTIVMRSKQNYSRIDNFNFNE</sequence>
<feature type="compositionally biased region" description="Low complexity" evidence="5">
    <location>
        <begin position="566"/>
        <end position="577"/>
    </location>
</feature>
<dbReference type="InterPro" id="IPR016024">
    <property type="entry name" value="ARM-type_fold"/>
</dbReference>
<feature type="compositionally biased region" description="Low complexity" evidence="5">
    <location>
        <begin position="1106"/>
        <end position="1125"/>
    </location>
</feature>
<dbReference type="Gene3D" id="1.10.238.150">
    <property type="entry name" value="Formin, FH3 diaphanous domain"/>
    <property type="match status" value="1"/>
</dbReference>
<dbReference type="GO" id="GO:0005522">
    <property type="term" value="F:profilin binding"/>
    <property type="evidence" value="ECO:0007669"/>
    <property type="project" value="EnsemblProtists"/>
</dbReference>
<dbReference type="Gene3D" id="1.25.10.10">
    <property type="entry name" value="Leucine-rich Repeat Variant"/>
    <property type="match status" value="1"/>
</dbReference>
<dbReference type="InterPro" id="IPR015425">
    <property type="entry name" value="FH2_Formin"/>
</dbReference>
<comment type="similarity">
    <text evidence="1">Belongs to the formin homology family. Diaphanous subfamily.</text>
</comment>
<protein>
    <recommendedName>
        <fullName evidence="10">FH2 domain-containing protein</fullName>
    </recommendedName>
</protein>
<feature type="domain" description="FH2" evidence="7">
    <location>
        <begin position="650"/>
        <end position="1046"/>
    </location>
</feature>
<evidence type="ECO:0000256" key="1">
    <source>
        <dbReference type="ARBA" id="ARBA00008214"/>
    </source>
</evidence>
<keyword evidence="9" id="KW-1185">Reference proteome</keyword>
<dbReference type="GO" id="GO:0031143">
    <property type="term" value="C:pseudopodium"/>
    <property type="evidence" value="ECO:0007669"/>
    <property type="project" value="EnsemblProtists"/>
</dbReference>
<dbReference type="EMBL" id="GL870964">
    <property type="protein sequence ID" value="EGC39081.1"/>
    <property type="molecule type" value="Genomic_DNA"/>
</dbReference>
<dbReference type="Pfam" id="PF06371">
    <property type="entry name" value="Drf_GBD"/>
    <property type="match status" value="1"/>
</dbReference>
<dbReference type="InParanoid" id="F0ZAI9"/>
<dbReference type="SUPFAM" id="SSF101447">
    <property type="entry name" value="Formin homology 2 domain (FH2 domain)"/>
    <property type="match status" value="1"/>
</dbReference>
<keyword evidence="3" id="KW-0009">Actin-binding</keyword>
<dbReference type="InterPro" id="IPR011989">
    <property type="entry name" value="ARM-like"/>
</dbReference>
<dbReference type="SMART" id="SM01139">
    <property type="entry name" value="Drf_FH3"/>
    <property type="match status" value="1"/>
</dbReference>
<feature type="region of interest" description="Disordered" evidence="5">
    <location>
        <begin position="1"/>
        <end position="26"/>
    </location>
</feature>
<reference evidence="9" key="1">
    <citation type="journal article" date="2011" name="Genome Biol.">
        <title>Comparative genomics of the social amoebae Dictyostelium discoideum and Dictyostelium purpureum.</title>
        <authorList>
            <consortium name="US DOE Joint Genome Institute (JGI-PGF)"/>
            <person name="Sucgang R."/>
            <person name="Kuo A."/>
            <person name="Tian X."/>
            <person name="Salerno W."/>
            <person name="Parikh A."/>
            <person name="Feasley C.L."/>
            <person name="Dalin E."/>
            <person name="Tu H."/>
            <person name="Huang E."/>
            <person name="Barry K."/>
            <person name="Lindquist E."/>
            <person name="Shapiro H."/>
            <person name="Bruce D."/>
            <person name="Schmutz J."/>
            <person name="Salamov A."/>
            <person name="Fey P."/>
            <person name="Gaudet P."/>
            <person name="Anjard C."/>
            <person name="Babu M.M."/>
            <person name="Basu S."/>
            <person name="Bushmanova Y."/>
            <person name="van der Wel H."/>
            <person name="Katoh-Kurasawa M."/>
            <person name="Dinh C."/>
            <person name="Coutinho P.M."/>
            <person name="Saito T."/>
            <person name="Elias M."/>
            <person name="Schaap P."/>
            <person name="Kay R.R."/>
            <person name="Henrissat B."/>
            <person name="Eichinger L."/>
            <person name="Rivero F."/>
            <person name="Putnam N.H."/>
            <person name="West C.M."/>
            <person name="Loomis W.F."/>
            <person name="Chisholm R.L."/>
            <person name="Shaulsky G."/>
            <person name="Strassmann J.E."/>
            <person name="Queller D.C."/>
            <person name="Kuspa A."/>
            <person name="Grigoriev I.V."/>
        </authorList>
    </citation>
    <scope>NUCLEOTIDE SEQUENCE [LARGE SCALE GENOMIC DNA]</scope>
    <source>
        <strain evidence="9">QSDP1</strain>
    </source>
</reference>
<dbReference type="GO" id="GO:0003779">
    <property type="term" value="F:actin binding"/>
    <property type="evidence" value="ECO:0007669"/>
    <property type="project" value="UniProtKB-KW"/>
</dbReference>
<evidence type="ECO:0000256" key="3">
    <source>
        <dbReference type="ARBA" id="ARBA00023203"/>
    </source>
</evidence>
<feature type="compositionally biased region" description="Basic residues" evidence="5">
    <location>
        <begin position="1"/>
        <end position="10"/>
    </location>
</feature>
<dbReference type="Pfam" id="PF02181">
    <property type="entry name" value="FH2"/>
    <property type="match status" value="1"/>
</dbReference>
<dbReference type="InterPro" id="IPR014768">
    <property type="entry name" value="GBD/FH3_dom"/>
</dbReference>
<dbReference type="InterPro" id="IPR042201">
    <property type="entry name" value="FH2_Formin_sf"/>
</dbReference>
<feature type="compositionally biased region" description="Polar residues" evidence="5">
    <location>
        <begin position="1057"/>
        <end position="1076"/>
    </location>
</feature>
<feature type="compositionally biased region" description="Pro residues" evidence="5">
    <location>
        <begin position="578"/>
        <end position="632"/>
    </location>
</feature>
<evidence type="ECO:0000313" key="9">
    <source>
        <dbReference type="Proteomes" id="UP000001064"/>
    </source>
</evidence>
<feature type="compositionally biased region" description="Basic and acidic residues" evidence="5">
    <location>
        <begin position="477"/>
        <end position="486"/>
    </location>
</feature>
<dbReference type="AlphaFoldDB" id="F0ZAI9"/>
<dbReference type="GO" id="GO:0070060">
    <property type="term" value="P:'de novo' actin filament nucleation"/>
    <property type="evidence" value="ECO:0007669"/>
    <property type="project" value="EnsemblProtists"/>
</dbReference>
<accession>F0ZAI9</accession>
<dbReference type="GO" id="GO:0005884">
    <property type="term" value="C:actin filament"/>
    <property type="evidence" value="ECO:0000318"/>
    <property type="project" value="GO_Central"/>
</dbReference>
<dbReference type="OMA" id="TPSIKMK"/>
<dbReference type="KEGG" id="dpp:DICPUDRAFT_148204"/>
<feature type="compositionally biased region" description="Low complexity" evidence="5">
    <location>
        <begin position="539"/>
        <end position="553"/>
    </location>
</feature>
<dbReference type="PANTHER" id="PTHR46345">
    <property type="entry name" value="INVERTED FORMIN-2"/>
    <property type="match status" value="1"/>
</dbReference>
<feature type="compositionally biased region" description="Low complexity" evidence="5">
    <location>
        <begin position="487"/>
        <end position="497"/>
    </location>
</feature>
<proteinExistence type="inferred from homology"/>
<feature type="compositionally biased region" description="Basic and acidic residues" evidence="5">
    <location>
        <begin position="11"/>
        <end position="21"/>
    </location>
</feature>
<feature type="region of interest" description="Disordered" evidence="5">
    <location>
        <begin position="460"/>
        <end position="661"/>
    </location>
</feature>
<feature type="coiled-coil region" evidence="4">
    <location>
        <begin position="395"/>
        <end position="425"/>
    </location>
</feature>
<keyword evidence="2 4" id="KW-0175">Coiled coil</keyword>
<dbReference type="VEuPathDB" id="AmoebaDB:DICPUDRAFT_148204"/>
<dbReference type="SMART" id="SM01140">
    <property type="entry name" value="Drf_GBD"/>
    <property type="match status" value="1"/>
</dbReference>
<evidence type="ECO:0000256" key="2">
    <source>
        <dbReference type="ARBA" id="ARBA00023054"/>
    </source>
</evidence>
<evidence type="ECO:0008006" key="10">
    <source>
        <dbReference type="Google" id="ProtNLM"/>
    </source>
</evidence>
<evidence type="ECO:0000259" key="7">
    <source>
        <dbReference type="PROSITE" id="PS51444"/>
    </source>
</evidence>
<dbReference type="Proteomes" id="UP000001064">
    <property type="component" value="Unassembled WGS sequence"/>
</dbReference>
<dbReference type="GO" id="GO:0046956">
    <property type="term" value="P:positive phototaxis"/>
    <property type="evidence" value="ECO:0007669"/>
    <property type="project" value="EnsemblProtists"/>
</dbReference>
<dbReference type="InterPro" id="IPR010472">
    <property type="entry name" value="FH3_dom"/>
</dbReference>
<dbReference type="GeneID" id="10506056"/>
<evidence type="ECO:0000313" key="8">
    <source>
        <dbReference type="EMBL" id="EGC39081.1"/>
    </source>
</evidence>
<evidence type="ECO:0000256" key="5">
    <source>
        <dbReference type="SAM" id="MobiDB-lite"/>
    </source>
</evidence>
<dbReference type="eggNOG" id="KOG1922">
    <property type="taxonomic scope" value="Eukaryota"/>
</dbReference>
<feature type="region of interest" description="Disordered" evidence="5">
    <location>
        <begin position="1039"/>
        <end position="1076"/>
    </location>
</feature>
<gene>
    <name evidence="8" type="ORF">DICPUDRAFT_148204</name>
</gene>
<dbReference type="SUPFAM" id="SSF48371">
    <property type="entry name" value="ARM repeat"/>
    <property type="match status" value="1"/>
</dbReference>
<evidence type="ECO:0000256" key="4">
    <source>
        <dbReference type="SAM" id="Coils"/>
    </source>
</evidence>
<dbReference type="STRING" id="5786.F0ZAI9"/>
<dbReference type="Gene3D" id="1.20.58.2220">
    <property type="entry name" value="Formin, FH2 domain"/>
    <property type="match status" value="1"/>
</dbReference>